<dbReference type="InterPro" id="IPR049636">
    <property type="entry name" value="HNF4-like_DBD"/>
</dbReference>
<keyword evidence="9 11" id="KW-0675">Receptor</keyword>
<dbReference type="eggNOG" id="KOG3575">
    <property type="taxonomic scope" value="Eukaryota"/>
</dbReference>
<dbReference type="Pfam" id="PF00104">
    <property type="entry name" value="Hormone_recep"/>
    <property type="match status" value="1"/>
</dbReference>
<organism evidence="15">
    <name type="scientific">Caenorhabditis remanei</name>
    <name type="common">Caenorhabditis vulgaris</name>
    <dbReference type="NCBI Taxonomy" id="31234"/>
    <lineage>
        <taxon>Eukaryota</taxon>
        <taxon>Metazoa</taxon>
        <taxon>Ecdysozoa</taxon>
        <taxon>Nematoda</taxon>
        <taxon>Chromadorea</taxon>
        <taxon>Rhabditida</taxon>
        <taxon>Rhabditina</taxon>
        <taxon>Rhabditomorpha</taxon>
        <taxon>Rhabditoidea</taxon>
        <taxon>Rhabditidae</taxon>
        <taxon>Peloderinae</taxon>
        <taxon>Caenorhabditis</taxon>
    </lineage>
</organism>
<feature type="domain" description="Nuclear receptor" evidence="12">
    <location>
        <begin position="10"/>
        <end position="82"/>
    </location>
</feature>
<dbReference type="GO" id="GO:0000978">
    <property type="term" value="F:RNA polymerase II cis-regulatory region sequence-specific DNA binding"/>
    <property type="evidence" value="ECO:0007669"/>
    <property type="project" value="InterPro"/>
</dbReference>
<dbReference type="GO" id="GO:0003700">
    <property type="term" value="F:DNA-binding transcription factor activity"/>
    <property type="evidence" value="ECO:0007669"/>
    <property type="project" value="InterPro"/>
</dbReference>
<evidence type="ECO:0000256" key="10">
    <source>
        <dbReference type="ARBA" id="ARBA00023242"/>
    </source>
</evidence>
<keyword evidence="4 11" id="KW-0863">Zinc-finger</keyword>
<keyword evidence="10 11" id="KW-0539">Nucleus</keyword>
<dbReference type="InterPro" id="IPR035500">
    <property type="entry name" value="NHR-like_dom_sf"/>
</dbReference>
<keyword evidence="7 11" id="KW-0238">DNA-binding</keyword>
<dbReference type="SMART" id="SM00430">
    <property type="entry name" value="HOLI"/>
    <property type="match status" value="1"/>
</dbReference>
<dbReference type="CDD" id="cd06960">
    <property type="entry name" value="NR_DBD_HNF4A"/>
    <property type="match status" value="1"/>
</dbReference>
<keyword evidence="6 11" id="KW-0805">Transcription regulation</keyword>
<dbReference type="HOGENOM" id="CLU_007368_7_1_1"/>
<dbReference type="OrthoDB" id="10018779at2759"/>
<evidence type="ECO:0000256" key="3">
    <source>
        <dbReference type="ARBA" id="ARBA00022723"/>
    </source>
</evidence>
<dbReference type="STRING" id="31234.E3LHA9"/>
<evidence type="ECO:0000259" key="13">
    <source>
        <dbReference type="PROSITE" id="PS51843"/>
    </source>
</evidence>
<evidence type="ECO:0000256" key="11">
    <source>
        <dbReference type="RuleBase" id="RU004334"/>
    </source>
</evidence>
<comment type="subcellular location">
    <subcellularLocation>
        <location evidence="1 11">Nucleus</location>
    </subcellularLocation>
</comment>
<evidence type="ECO:0000313" key="14">
    <source>
        <dbReference type="EMBL" id="EFO95125.1"/>
    </source>
</evidence>
<dbReference type="Gene3D" id="1.10.565.10">
    <property type="entry name" value="Retinoid X Receptor"/>
    <property type="match status" value="1"/>
</dbReference>
<evidence type="ECO:0000256" key="1">
    <source>
        <dbReference type="ARBA" id="ARBA00004123"/>
    </source>
</evidence>
<dbReference type="PRINTS" id="PR00047">
    <property type="entry name" value="STROIDFINGER"/>
</dbReference>
<proteinExistence type="inferred from homology"/>
<evidence type="ECO:0000313" key="15">
    <source>
        <dbReference type="Proteomes" id="UP000008281"/>
    </source>
</evidence>
<dbReference type="PANTHER" id="PTHR45680">
    <property type="entry name" value="NUCLEAR HORMONE RECEPTOR FAMILY"/>
    <property type="match status" value="1"/>
</dbReference>
<evidence type="ECO:0000256" key="9">
    <source>
        <dbReference type="ARBA" id="ARBA00023170"/>
    </source>
</evidence>
<feature type="domain" description="NR LBD" evidence="13">
    <location>
        <begin position="142"/>
        <end position="393"/>
    </location>
</feature>
<accession>E3LHA9</accession>
<keyword evidence="3 11" id="KW-0479">Metal-binding</keyword>
<name>E3LHA9_CAERE</name>
<evidence type="ECO:0000256" key="5">
    <source>
        <dbReference type="ARBA" id="ARBA00022833"/>
    </source>
</evidence>
<dbReference type="InterPro" id="IPR051152">
    <property type="entry name" value="C.elegans_Orphan_NR"/>
</dbReference>
<dbReference type="KEGG" id="crq:GCK72_019980"/>
<dbReference type="InParanoid" id="E3LHA9"/>
<dbReference type="PROSITE" id="PS51843">
    <property type="entry name" value="NR_LBD"/>
    <property type="match status" value="1"/>
</dbReference>
<dbReference type="Pfam" id="PF00105">
    <property type="entry name" value="zf-C4"/>
    <property type="match status" value="1"/>
</dbReference>
<comment type="similarity">
    <text evidence="2 11">Belongs to the nuclear hormone receptor family.</text>
</comment>
<dbReference type="Proteomes" id="UP000008281">
    <property type="component" value="Unassembled WGS sequence"/>
</dbReference>
<dbReference type="InterPro" id="IPR000536">
    <property type="entry name" value="Nucl_hrmn_rcpt_lig-bd"/>
</dbReference>
<dbReference type="PANTHER" id="PTHR45680:SF32">
    <property type="entry name" value="NR LBD DOMAIN-CONTAINING PROTEIN-RELATED"/>
    <property type="match status" value="1"/>
</dbReference>
<evidence type="ECO:0000256" key="4">
    <source>
        <dbReference type="ARBA" id="ARBA00022771"/>
    </source>
</evidence>
<dbReference type="InterPro" id="IPR013088">
    <property type="entry name" value="Znf_NHR/GATA"/>
</dbReference>
<sequence>MDIVSTSTSQPICRICNKKANGNHFGVISCRACAIFFRRTTGSKWSKMKCLGGSCDHKKNYCKPCRLQKCQDVGMETTKFQYNRDHITSTAQFQLPPTSIERYVGRPGFFLFCDTDASSTKVRVDVRFLLEEALRILNSGSESPVYAENQLKKFSLGFKFIQLKIDKLKKMKLADQQETFDKWEHYFITVTKWMMYFDEFQKLSRHLQMTLLQSIWHIWQRLHIYVSTYTYRKVFPFNGSSRLVIRDMYMDTDSACIDSKWMSDYPVEHVMKYLSVQSFQTFDFIGALDEINPTEVELTFLFAQLCFEYAGKRYQGDILKVTDSFQKILANDLHHYYVDDMNRPRYSLRLTKLLKINNAIQRAIWESRPKMELGKVFNVLKIQFSHPEMFEDSGYY</sequence>
<dbReference type="Gene3D" id="3.30.50.10">
    <property type="entry name" value="Erythroid Transcription Factor GATA-1, subunit A"/>
    <property type="match status" value="1"/>
</dbReference>
<protein>
    <submittedName>
        <fullName evidence="14">Uncharacterized protein</fullName>
    </submittedName>
</protein>
<dbReference type="InterPro" id="IPR001628">
    <property type="entry name" value="Znf_hrmn_rcpt"/>
</dbReference>
<dbReference type="SUPFAM" id="SSF57716">
    <property type="entry name" value="Glucocorticoid receptor-like (DNA-binding domain)"/>
    <property type="match status" value="1"/>
</dbReference>
<dbReference type="AlphaFoldDB" id="E3LHA9"/>
<keyword evidence="8 11" id="KW-0804">Transcription</keyword>
<reference evidence="14" key="1">
    <citation type="submission" date="2007-07" db="EMBL/GenBank/DDBJ databases">
        <title>PCAP assembly of the Caenorhabditis remanei genome.</title>
        <authorList>
            <consortium name="The Caenorhabditis remanei Sequencing Consortium"/>
            <person name="Wilson R.K."/>
        </authorList>
    </citation>
    <scope>NUCLEOTIDE SEQUENCE [LARGE SCALE GENOMIC DNA]</scope>
    <source>
        <strain evidence="14">PB4641</strain>
    </source>
</reference>
<dbReference type="CTD" id="9819472"/>
<dbReference type="SUPFAM" id="SSF48508">
    <property type="entry name" value="Nuclear receptor ligand-binding domain"/>
    <property type="match status" value="1"/>
</dbReference>
<keyword evidence="15" id="KW-1185">Reference proteome</keyword>
<dbReference type="PROSITE" id="PS00031">
    <property type="entry name" value="NUCLEAR_REC_DBD_1"/>
    <property type="match status" value="1"/>
</dbReference>
<dbReference type="EMBL" id="DS268409">
    <property type="protein sequence ID" value="EFO95125.1"/>
    <property type="molecule type" value="Genomic_DNA"/>
</dbReference>
<evidence type="ECO:0000259" key="12">
    <source>
        <dbReference type="PROSITE" id="PS51030"/>
    </source>
</evidence>
<evidence type="ECO:0000256" key="6">
    <source>
        <dbReference type="ARBA" id="ARBA00023015"/>
    </source>
</evidence>
<evidence type="ECO:0000256" key="7">
    <source>
        <dbReference type="ARBA" id="ARBA00023125"/>
    </source>
</evidence>
<dbReference type="GO" id="GO:0005634">
    <property type="term" value="C:nucleus"/>
    <property type="evidence" value="ECO:0007669"/>
    <property type="project" value="UniProtKB-SubCell"/>
</dbReference>
<dbReference type="GO" id="GO:0008270">
    <property type="term" value="F:zinc ion binding"/>
    <property type="evidence" value="ECO:0007669"/>
    <property type="project" value="UniProtKB-KW"/>
</dbReference>
<evidence type="ECO:0000256" key="8">
    <source>
        <dbReference type="ARBA" id="ARBA00023163"/>
    </source>
</evidence>
<gene>
    <name evidence="14" type="ORF">CRE_09174</name>
</gene>
<evidence type="ECO:0000256" key="2">
    <source>
        <dbReference type="ARBA" id="ARBA00005993"/>
    </source>
</evidence>
<dbReference type="PROSITE" id="PS51030">
    <property type="entry name" value="NUCLEAR_REC_DBD_2"/>
    <property type="match status" value="1"/>
</dbReference>
<keyword evidence="5 11" id="KW-0862">Zinc</keyword>
<dbReference type="SMART" id="SM00399">
    <property type="entry name" value="ZnF_C4"/>
    <property type="match status" value="1"/>
</dbReference>
<dbReference type="RefSeq" id="XP_003116229.2">
    <property type="nucleotide sequence ID" value="XM_003116181.2"/>
</dbReference>
<dbReference type="GeneID" id="9819472"/>
<dbReference type="OMA" id="WEHYFIT"/>